<proteinExistence type="predicted"/>
<name>A0A371NSI2_9MICO</name>
<evidence type="ECO:0000313" key="3">
    <source>
        <dbReference type="Proteomes" id="UP000262172"/>
    </source>
</evidence>
<organism evidence="2 3">
    <name type="scientific">Microbacterium bovistercoris</name>
    <dbReference type="NCBI Taxonomy" id="2293570"/>
    <lineage>
        <taxon>Bacteria</taxon>
        <taxon>Bacillati</taxon>
        <taxon>Actinomycetota</taxon>
        <taxon>Actinomycetes</taxon>
        <taxon>Micrococcales</taxon>
        <taxon>Microbacteriaceae</taxon>
        <taxon>Microbacterium</taxon>
    </lineage>
</organism>
<reference evidence="2 3" key="1">
    <citation type="submission" date="2018-08" db="EMBL/GenBank/DDBJ databases">
        <title>Isolation, diversity and antifungal activity of Actinobacteria from cow dung.</title>
        <authorList>
            <person name="Ling L."/>
        </authorList>
    </citation>
    <scope>NUCLEOTIDE SEQUENCE [LARGE SCALE GENOMIC DNA]</scope>
    <source>
        <strain evidence="2 3">NEAU-LLE</strain>
    </source>
</reference>
<accession>A0A371NSI2</accession>
<gene>
    <name evidence="2" type="ORF">DY023_11410</name>
</gene>
<evidence type="ECO:0000259" key="1">
    <source>
        <dbReference type="Pfam" id="PF24390"/>
    </source>
</evidence>
<feature type="domain" description="PRTase-CE" evidence="1">
    <location>
        <begin position="35"/>
        <end position="320"/>
    </location>
</feature>
<keyword evidence="3" id="KW-1185">Reference proteome</keyword>
<protein>
    <recommendedName>
        <fullName evidence="1">PRTase-CE domain-containing protein</fullName>
    </recommendedName>
</protein>
<dbReference type="Proteomes" id="UP000262172">
    <property type="component" value="Unassembled WGS sequence"/>
</dbReference>
<comment type="caution">
    <text evidence="2">The sequence shown here is derived from an EMBL/GenBank/DDBJ whole genome shotgun (WGS) entry which is preliminary data.</text>
</comment>
<dbReference type="Pfam" id="PF24390">
    <property type="entry name" value="PRTase-CE"/>
    <property type="match status" value="1"/>
</dbReference>
<dbReference type="EMBL" id="QUAB01000043">
    <property type="protein sequence ID" value="REJ05171.1"/>
    <property type="molecule type" value="Genomic_DNA"/>
</dbReference>
<dbReference type="OrthoDB" id="8427993at2"/>
<dbReference type="RefSeq" id="WP_116242454.1">
    <property type="nucleotide sequence ID" value="NZ_QUAB01000043.1"/>
</dbReference>
<dbReference type="InterPro" id="IPR056920">
    <property type="entry name" value="PRTase-CE"/>
</dbReference>
<sequence length="327" mass="36833">MIELGGKDEDEASIRKRIKLLSDSIWEGNGGQEDVNRWLENFTGKTDGIPEEVERLHAVHLLSHFTYFGLRELRELLKALYRDLFRYEVIQELRDKAGGSADPSLLQGAFDDALSRTRFLGVGNPAESGTHLLYYFRQENRLRKELFPNPYELLTTSREDGGFRIADPDVQRLVFIDDVVGTGRQAAEHNVAFINHLRDAAQLSAQVIEVWYLTLFADPRGMAKVRQLGFDHAAAVHELNASQVAFSEESHAYAAPPEGISREVAEAVARRYGGDLAPGNSMGYGDGGLMLGLHHNVPDHTLPIFWVQEAFVPWTPMFRRYPKEPNS</sequence>
<evidence type="ECO:0000313" key="2">
    <source>
        <dbReference type="EMBL" id="REJ05171.1"/>
    </source>
</evidence>
<dbReference type="AlphaFoldDB" id="A0A371NSI2"/>